<evidence type="ECO:0000313" key="1">
    <source>
        <dbReference type="EMBL" id="CAB5506473.1"/>
    </source>
</evidence>
<dbReference type="RefSeq" id="WP_273542816.1">
    <property type="nucleotide sequence ID" value="NZ_CAHJWF010000332.1"/>
</dbReference>
<gene>
    <name evidence="1" type="ORF">AZO1586I_1620</name>
</gene>
<organism evidence="1 2">
    <name type="scientific">Bathymodiolus thermophilus thioautotrophic gill symbiont</name>
    <dbReference type="NCBI Taxonomy" id="2360"/>
    <lineage>
        <taxon>Bacteria</taxon>
        <taxon>Pseudomonadati</taxon>
        <taxon>Pseudomonadota</taxon>
        <taxon>Gammaproteobacteria</taxon>
        <taxon>sulfur-oxidizing symbionts</taxon>
    </lineage>
</organism>
<evidence type="ECO:0000313" key="2">
    <source>
        <dbReference type="Proteomes" id="UP000626656"/>
    </source>
</evidence>
<accession>A0ABN7GBZ0</accession>
<name>A0ABN7GBZ0_9GAMM</name>
<reference evidence="1 2" key="1">
    <citation type="submission" date="2020-05" db="EMBL/GenBank/DDBJ databases">
        <authorList>
            <person name="Petersen J."/>
            <person name="Sayavedra L."/>
        </authorList>
    </citation>
    <scope>NUCLEOTIDE SEQUENCE [LARGE SCALE GENOMIC DNA]</scope>
    <source>
        <strain evidence="1">B azoricus SOX ET2 1586I</strain>
    </source>
</reference>
<dbReference type="Proteomes" id="UP000626656">
    <property type="component" value="Unassembled WGS sequence"/>
</dbReference>
<keyword evidence="2" id="KW-1185">Reference proteome</keyword>
<dbReference type="EMBL" id="CAHJWF010000332">
    <property type="protein sequence ID" value="CAB5506473.1"/>
    <property type="molecule type" value="Genomic_DNA"/>
</dbReference>
<comment type="caution">
    <text evidence="1">The sequence shown here is derived from an EMBL/GenBank/DDBJ whole genome shotgun (WGS) entry which is preliminary data.</text>
</comment>
<protein>
    <submittedName>
        <fullName evidence="1">IS1380-Spn1, transposase</fullName>
    </submittedName>
</protein>
<sequence length="44" mass="5322">MYIIPYFYNQRGEDSENRIKELKNDFGARQMPCILSYNLKPLHD</sequence>
<proteinExistence type="predicted"/>